<keyword evidence="2" id="KW-1185">Reference proteome</keyword>
<name>A0A068CBZ2_9CAUD</name>
<evidence type="ECO:0000313" key="1">
    <source>
        <dbReference type="EMBL" id="AID17409.1"/>
    </source>
</evidence>
<sequence length="38" mass="4653">MKDFIDRKTKVKVFDKRFNVWYTCPKCTGKLLKIEEEN</sequence>
<protein>
    <submittedName>
        <fullName evidence="1">Uncharacterized protein</fullName>
    </submittedName>
</protein>
<evidence type="ECO:0000313" key="2">
    <source>
        <dbReference type="Proteomes" id="UP000027391"/>
    </source>
</evidence>
<dbReference type="RefSeq" id="YP_009055720.1">
    <property type="nucleotide sequence ID" value="NC_024787.1"/>
</dbReference>
<dbReference type="GeneID" id="20282941"/>
<reference evidence="1 2" key="1">
    <citation type="submission" date="2014-03" db="EMBL/GenBank/DDBJ databases">
        <title>Genome sequencing of lytic Listeria phages.</title>
        <authorList>
            <person name="Woolston J."/>
            <person name="Rajanna C."/>
            <person name="Abuladze T."/>
            <person name="Li M."/>
            <person name="Anderson B."/>
            <person name="Sulakvelidze A."/>
        </authorList>
    </citation>
    <scope>NUCLEOTIDE SEQUENCE [LARGE SCALE GENOMIC DNA]</scope>
</reference>
<organism evidence="1 2">
    <name type="scientific">Listeria phage LMTA-148</name>
    <dbReference type="NCBI Taxonomy" id="1486413"/>
    <lineage>
        <taxon>Viruses</taxon>
        <taxon>Duplodnaviria</taxon>
        <taxon>Heunggongvirae</taxon>
        <taxon>Uroviricota</taxon>
        <taxon>Caudoviricetes</taxon>
        <taxon>Herelleviridae</taxon>
        <taxon>Jasinskavirinae</taxon>
        <taxon>Pecentumvirus</taxon>
        <taxon>Pecentumvirus LMTA148</taxon>
    </lineage>
</organism>
<proteinExistence type="predicted"/>
<dbReference type="KEGG" id="vg:20282941"/>
<accession>A0A068CBZ2</accession>
<dbReference type="EMBL" id="KJ591604">
    <property type="protein sequence ID" value="AID17409.1"/>
    <property type="molecule type" value="Genomic_DNA"/>
</dbReference>
<dbReference type="Proteomes" id="UP000027391">
    <property type="component" value="Segment"/>
</dbReference>